<name>A0A557SX33_9ARCH</name>
<dbReference type="OrthoDB" id="8161at2157"/>
<keyword evidence="2" id="KW-1185">Reference proteome</keyword>
<reference evidence="1 2" key="1">
    <citation type="journal article" date="2019" name="Front. Microbiol.">
        <title>Ammonia Oxidation by the Arctic Terrestrial Thaumarchaeote Candidatus Nitrosocosmicus arcticus Is Stimulated by Increasing Temperatures.</title>
        <authorList>
            <person name="Alves R.J.E."/>
            <person name="Kerou M."/>
            <person name="Zappe A."/>
            <person name="Bittner R."/>
            <person name="Abby S.S."/>
            <person name="Schmidt H.A."/>
            <person name="Pfeifer K."/>
            <person name="Schleper C."/>
        </authorList>
    </citation>
    <scope>NUCLEOTIDE SEQUENCE [LARGE SCALE GENOMIC DNA]</scope>
    <source>
        <strain evidence="1 2">Kfb</strain>
    </source>
</reference>
<dbReference type="RefSeq" id="WP_186434081.1">
    <property type="nucleotide sequence ID" value="NZ_ML675580.1"/>
</dbReference>
<dbReference type="Proteomes" id="UP000315289">
    <property type="component" value="Unassembled WGS sequence"/>
</dbReference>
<evidence type="ECO:0000313" key="2">
    <source>
        <dbReference type="Proteomes" id="UP000315289"/>
    </source>
</evidence>
<dbReference type="Gene3D" id="3.30.429.10">
    <property type="entry name" value="Macrophage Migration Inhibitory Factor"/>
    <property type="match status" value="1"/>
</dbReference>
<organism evidence="1 2">
    <name type="scientific">Candidatus Nitrosocosmicus arcticus</name>
    <dbReference type="NCBI Taxonomy" id="2035267"/>
    <lineage>
        <taxon>Archaea</taxon>
        <taxon>Nitrososphaerota</taxon>
        <taxon>Nitrososphaeria</taxon>
        <taxon>Nitrososphaerales</taxon>
        <taxon>Nitrososphaeraceae</taxon>
        <taxon>Candidatus Nitrosocosmicus</taxon>
    </lineage>
</organism>
<dbReference type="SUPFAM" id="SSF55331">
    <property type="entry name" value="Tautomerase/MIF"/>
    <property type="match status" value="1"/>
</dbReference>
<proteinExistence type="predicted"/>
<evidence type="ECO:0000313" key="1">
    <source>
        <dbReference type="EMBL" id="TVP41165.1"/>
    </source>
</evidence>
<sequence>MPIVNVQMYSGKNQREKDILAVAIIEDVSKILSVSEEEVMILFTEAPHGK</sequence>
<evidence type="ECO:0008006" key="3">
    <source>
        <dbReference type="Google" id="ProtNLM"/>
    </source>
</evidence>
<gene>
    <name evidence="1" type="ORF">NARC_40128</name>
</gene>
<dbReference type="EMBL" id="VOAH01000004">
    <property type="protein sequence ID" value="TVP41165.1"/>
    <property type="molecule type" value="Genomic_DNA"/>
</dbReference>
<accession>A0A557SX33</accession>
<protein>
    <recommendedName>
        <fullName evidence="3">4-oxalocrotonate tautomerase</fullName>
    </recommendedName>
</protein>
<comment type="caution">
    <text evidence="1">The sequence shown here is derived from an EMBL/GenBank/DDBJ whole genome shotgun (WGS) entry which is preliminary data.</text>
</comment>
<dbReference type="InterPro" id="IPR014347">
    <property type="entry name" value="Tautomerase/MIF_sf"/>
</dbReference>
<dbReference type="AlphaFoldDB" id="A0A557SX33"/>